<evidence type="ECO:0000313" key="3">
    <source>
        <dbReference type="Proteomes" id="UP000472372"/>
    </source>
</evidence>
<gene>
    <name evidence="2" type="ORF">PTTW11_00680</name>
</gene>
<reference evidence="2" key="1">
    <citation type="submission" date="2021-02" db="EMBL/GenBank/DDBJ databases">
        <authorList>
            <person name="Syme A R."/>
            <person name="Syme A R."/>
            <person name="Moolhuijzen P."/>
        </authorList>
    </citation>
    <scope>NUCLEOTIDE SEQUENCE</scope>
    <source>
        <strain evidence="2">W1-1</strain>
    </source>
</reference>
<protein>
    <submittedName>
        <fullName evidence="2">Uncharacterized protein</fullName>
    </submittedName>
</protein>
<proteinExistence type="predicted"/>
<dbReference type="AlphaFoldDB" id="A0A6S6V9F4"/>
<evidence type="ECO:0000256" key="1">
    <source>
        <dbReference type="SAM" id="MobiDB-lite"/>
    </source>
</evidence>
<organism evidence="2 3">
    <name type="scientific">Pyrenophora teres f. teres</name>
    <dbReference type="NCBI Taxonomy" id="97479"/>
    <lineage>
        <taxon>Eukaryota</taxon>
        <taxon>Fungi</taxon>
        <taxon>Dikarya</taxon>
        <taxon>Ascomycota</taxon>
        <taxon>Pezizomycotina</taxon>
        <taxon>Dothideomycetes</taxon>
        <taxon>Pleosporomycetidae</taxon>
        <taxon>Pleosporales</taxon>
        <taxon>Pleosporineae</taxon>
        <taxon>Pleosporaceae</taxon>
        <taxon>Pyrenophora</taxon>
    </lineage>
</organism>
<accession>A0A6S6V9F4</accession>
<dbReference type="EMBL" id="HG992977">
    <property type="protein sequence ID" value="CAE6998240.1"/>
    <property type="molecule type" value="Genomic_DNA"/>
</dbReference>
<feature type="compositionally biased region" description="Basic and acidic residues" evidence="1">
    <location>
        <begin position="13"/>
        <end position="23"/>
    </location>
</feature>
<evidence type="ECO:0000313" key="2">
    <source>
        <dbReference type="EMBL" id="CAE6998240.1"/>
    </source>
</evidence>
<feature type="region of interest" description="Disordered" evidence="1">
    <location>
        <begin position="1"/>
        <end position="27"/>
    </location>
</feature>
<sequence>MERDSLSGASDNARARGLSERNTGRLTCLEPGSVRRRLDTTDNAGEHDKGIGGLEERSQQYIIKRKQAIAKRKKAAKDVLVMQAMAEATHRLVQERGRWLFSNERQYLSGLSEPERQAQILAVQSHKTLMETHPGEHLYLCLMRLPREIREMVYSAMFGHLPRNLAIMKGWQGLVHKPGLFEPEYDLPHVLPPICYVNRQFFAESVPVLLRNQNILIDRGGMGVLAALLRRVQHGDADRAVSSLTLQHYIKWHQRYSSFSLQETEKKEAETF</sequence>
<dbReference type="Proteomes" id="UP000472372">
    <property type="component" value="Chromosome 1"/>
</dbReference>
<name>A0A6S6V9F4_9PLEO</name>